<organism evidence="1">
    <name type="scientific">uncultured bacterium</name>
    <name type="common">gcode 4</name>
    <dbReference type="NCBI Taxonomy" id="1234023"/>
    <lineage>
        <taxon>Bacteria</taxon>
        <taxon>environmental samples</taxon>
    </lineage>
</organism>
<evidence type="ECO:0000313" key="1">
    <source>
        <dbReference type="EMBL" id="EKE30129.1"/>
    </source>
</evidence>
<gene>
    <name evidence="1" type="ORF">ACD_2C00038G0006</name>
</gene>
<name>K2GI54_9BACT</name>
<comment type="caution">
    <text evidence="1">The sequence shown here is derived from an EMBL/GenBank/DDBJ whole genome shotgun (WGS) entry which is preliminary data.</text>
</comment>
<accession>K2GI54</accession>
<sequence>MKTKHNSWFSTIVAILLTAFLVVVSAGVLSIVLQESKNTRLVYNSISTYAWAEWAQEYALLKIKNHDEWFQDSIVDGQDDDSMLLAADPDDVKPKDQHIEYTMSTNSKNYSWMVPSWEFDIIPLFYDKGIMMQHNSKNPTLTGAIMKSSNFKLVWSWAFVWNIIWNDPTWETFWITWTWTTWVSIWGWYTVSSENWKIKKVEDDEGIAWAKKITFEQIKIKDFIDAYDHNYLILYNPTKNELSYTIESMEWFSTPKTSIIASSRIGNFKQNVLFEENKNRYFEALKYSIINK</sequence>
<reference evidence="1" key="1">
    <citation type="journal article" date="2012" name="Science">
        <title>Fermentation, hydrogen, and sulfur metabolism in multiple uncultivated bacterial phyla.</title>
        <authorList>
            <person name="Wrighton K.C."/>
            <person name="Thomas B.C."/>
            <person name="Sharon I."/>
            <person name="Miller C.S."/>
            <person name="Castelle C.J."/>
            <person name="VerBerkmoes N.C."/>
            <person name="Wilkins M.J."/>
            <person name="Hettich R.L."/>
            <person name="Lipton M.S."/>
            <person name="Williams K.H."/>
            <person name="Long P.E."/>
            <person name="Banfield J.F."/>
        </authorList>
    </citation>
    <scope>NUCLEOTIDE SEQUENCE [LARGE SCALE GENOMIC DNA]</scope>
</reference>
<proteinExistence type="predicted"/>
<protein>
    <submittedName>
        <fullName evidence="1">Uncharacterized protein</fullName>
    </submittedName>
</protein>
<dbReference type="AlphaFoldDB" id="K2GI54"/>
<dbReference type="EMBL" id="AMFJ01000038">
    <property type="protein sequence ID" value="EKE30129.1"/>
    <property type="molecule type" value="Genomic_DNA"/>
</dbReference>